<dbReference type="Proteomes" id="UP000251889">
    <property type="component" value="Unassembled WGS sequence"/>
</dbReference>
<organism evidence="1 2">
    <name type="scientific">Pseudochryseolinea flava</name>
    <dbReference type="NCBI Taxonomy" id="2059302"/>
    <lineage>
        <taxon>Bacteria</taxon>
        <taxon>Pseudomonadati</taxon>
        <taxon>Bacteroidota</taxon>
        <taxon>Cytophagia</taxon>
        <taxon>Cytophagales</taxon>
        <taxon>Fulvivirgaceae</taxon>
        <taxon>Pseudochryseolinea</taxon>
    </lineage>
</organism>
<proteinExistence type="predicted"/>
<dbReference type="AlphaFoldDB" id="A0A364XZ43"/>
<reference evidence="1 2" key="1">
    <citation type="submission" date="2018-06" db="EMBL/GenBank/DDBJ databases">
        <title>Chryseolinea flavus sp. nov., a member of the phylum Bacteroidetes isolated from soil.</title>
        <authorList>
            <person name="Li Y."/>
            <person name="Wang J."/>
        </authorList>
    </citation>
    <scope>NUCLEOTIDE SEQUENCE [LARGE SCALE GENOMIC DNA]</scope>
    <source>
        <strain evidence="1 2">SDU1-6</strain>
    </source>
</reference>
<evidence type="ECO:0000313" key="2">
    <source>
        <dbReference type="Proteomes" id="UP000251889"/>
    </source>
</evidence>
<dbReference type="RefSeq" id="WP_112748986.1">
    <property type="nucleotide sequence ID" value="NZ_QMFY01000014.1"/>
</dbReference>
<sequence length="224" mass="25836">MKTVVTAFGEKKIEDWDAALISIQLRQILQEVRAGLIDKLLADSLQKYISTTLSFTADASALLEIKGRLLSLRNAGIDMENYRSVLNAVLEKECTYIDTAFAYAEIDHVIKLSMQPALYKHMSTYSFDDIDLIQSVRRGLIAKILTEPGIKDYVHSTYNARLNDHAKLHYLLDELRNYFYNTPIDYAKMLDKFKRQKYEKISDACQEIFELEVDAILEKHFVHS</sequence>
<protein>
    <submittedName>
        <fullName evidence="1">Uncharacterized protein</fullName>
    </submittedName>
</protein>
<comment type="caution">
    <text evidence="1">The sequence shown here is derived from an EMBL/GenBank/DDBJ whole genome shotgun (WGS) entry which is preliminary data.</text>
</comment>
<gene>
    <name evidence="1" type="ORF">DQQ10_21480</name>
</gene>
<keyword evidence="2" id="KW-1185">Reference proteome</keyword>
<name>A0A364XZ43_9BACT</name>
<dbReference type="OrthoDB" id="979136at2"/>
<accession>A0A364XZ43</accession>
<evidence type="ECO:0000313" key="1">
    <source>
        <dbReference type="EMBL" id="RAV98876.1"/>
    </source>
</evidence>
<dbReference type="EMBL" id="QMFY01000014">
    <property type="protein sequence ID" value="RAV98876.1"/>
    <property type="molecule type" value="Genomic_DNA"/>
</dbReference>